<protein>
    <submittedName>
        <fullName evidence="7">T9SS type A sorting domain-containing protein</fullName>
    </submittedName>
</protein>
<evidence type="ECO:0000313" key="7">
    <source>
        <dbReference type="EMBL" id="MFB9089885.1"/>
    </source>
</evidence>
<name>A0ABV5GFG9_9FLAO</name>
<evidence type="ECO:0000313" key="8">
    <source>
        <dbReference type="Proteomes" id="UP001589576"/>
    </source>
</evidence>
<dbReference type="EMBL" id="JBHMFB010000016">
    <property type="protein sequence ID" value="MFB9089885.1"/>
    <property type="molecule type" value="Genomic_DNA"/>
</dbReference>
<keyword evidence="3" id="KW-0186">Copper</keyword>
<reference evidence="7 8" key="1">
    <citation type="submission" date="2024-09" db="EMBL/GenBank/DDBJ databases">
        <authorList>
            <person name="Sun Q."/>
            <person name="Mori K."/>
        </authorList>
    </citation>
    <scope>NUCLEOTIDE SEQUENCE [LARGE SCALE GENOMIC DNA]</scope>
    <source>
        <strain evidence="7 8">CECT 8460</strain>
    </source>
</reference>
<dbReference type="RefSeq" id="WP_290284143.1">
    <property type="nucleotide sequence ID" value="NZ_JAUFQN010000019.1"/>
</dbReference>
<evidence type="ECO:0000256" key="4">
    <source>
        <dbReference type="SAM" id="SignalP"/>
    </source>
</evidence>
<dbReference type="SUPFAM" id="SSF49503">
    <property type="entry name" value="Cupredoxins"/>
    <property type="match status" value="1"/>
</dbReference>
<evidence type="ECO:0000256" key="2">
    <source>
        <dbReference type="ARBA" id="ARBA00022729"/>
    </source>
</evidence>
<dbReference type="Gene3D" id="2.60.40.420">
    <property type="entry name" value="Cupredoxins - blue copper proteins"/>
    <property type="match status" value="1"/>
</dbReference>
<dbReference type="NCBIfam" id="TIGR04183">
    <property type="entry name" value="Por_Secre_tail"/>
    <property type="match status" value="1"/>
</dbReference>
<gene>
    <name evidence="7" type="ORF">ACFFUU_09755</name>
</gene>
<dbReference type="Pfam" id="PF00127">
    <property type="entry name" value="Copper-bind"/>
    <property type="match status" value="1"/>
</dbReference>
<evidence type="ECO:0000259" key="6">
    <source>
        <dbReference type="Pfam" id="PF18962"/>
    </source>
</evidence>
<keyword evidence="2 4" id="KW-0732">Signal</keyword>
<proteinExistence type="predicted"/>
<evidence type="ECO:0000256" key="1">
    <source>
        <dbReference type="ARBA" id="ARBA00022723"/>
    </source>
</evidence>
<dbReference type="InterPro" id="IPR000923">
    <property type="entry name" value="BlueCu_1"/>
</dbReference>
<feature type="chain" id="PRO_5045454805" evidence="4">
    <location>
        <begin position="21"/>
        <end position="199"/>
    </location>
</feature>
<feature type="domain" description="Secretion system C-terminal sorting" evidence="6">
    <location>
        <begin position="128"/>
        <end position="195"/>
    </location>
</feature>
<dbReference type="InterPro" id="IPR008972">
    <property type="entry name" value="Cupredoxin"/>
</dbReference>
<organism evidence="7 8">
    <name type="scientific">Flavobacterium paronense</name>
    <dbReference type="NCBI Taxonomy" id="1392775"/>
    <lineage>
        <taxon>Bacteria</taxon>
        <taxon>Pseudomonadati</taxon>
        <taxon>Bacteroidota</taxon>
        <taxon>Flavobacteriia</taxon>
        <taxon>Flavobacteriales</taxon>
        <taxon>Flavobacteriaceae</taxon>
        <taxon>Flavobacterium</taxon>
    </lineage>
</organism>
<keyword evidence="1" id="KW-0479">Metal-binding</keyword>
<sequence>MKTRTLLSLLLLSISLTGFSTTFTITNSGFTFSPSTLNISVGDNVNFVLAGSHNALEISQATWNANGTTPLAGGFQTAFGGGIVSSSQLTVGTHWYICENHAASGMKGRIIVGSLGLPENQLFTNISIFPNPTKDLITIKVSDKVADSAYNIADASGRVVLAGKLSDLTTSIDISQLTNGVYFFQLNERRRQAVKLIKN</sequence>
<dbReference type="Pfam" id="PF18962">
    <property type="entry name" value="Por_Secre_tail"/>
    <property type="match status" value="1"/>
</dbReference>
<feature type="domain" description="Blue (type 1) copper" evidence="5">
    <location>
        <begin position="24"/>
        <end position="112"/>
    </location>
</feature>
<feature type="signal peptide" evidence="4">
    <location>
        <begin position="1"/>
        <end position="20"/>
    </location>
</feature>
<evidence type="ECO:0000259" key="5">
    <source>
        <dbReference type="Pfam" id="PF00127"/>
    </source>
</evidence>
<accession>A0ABV5GFG9</accession>
<comment type="caution">
    <text evidence="7">The sequence shown here is derived from an EMBL/GenBank/DDBJ whole genome shotgun (WGS) entry which is preliminary data.</text>
</comment>
<dbReference type="Proteomes" id="UP001589576">
    <property type="component" value="Unassembled WGS sequence"/>
</dbReference>
<evidence type="ECO:0000256" key="3">
    <source>
        <dbReference type="ARBA" id="ARBA00023008"/>
    </source>
</evidence>
<keyword evidence="8" id="KW-1185">Reference proteome</keyword>
<dbReference type="InterPro" id="IPR026444">
    <property type="entry name" value="Secre_tail"/>
</dbReference>